<dbReference type="EMBL" id="JACQPB010000002">
    <property type="protein sequence ID" value="MBI4209933.1"/>
    <property type="molecule type" value="Genomic_DNA"/>
</dbReference>
<comment type="caution">
    <text evidence="1">The sequence shown here is derived from an EMBL/GenBank/DDBJ whole genome shotgun (WGS) entry which is preliminary data.</text>
</comment>
<accession>A0A8T3YI46</accession>
<dbReference type="InterPro" id="IPR029044">
    <property type="entry name" value="Nucleotide-diphossugar_trans"/>
</dbReference>
<reference evidence="1" key="1">
    <citation type="submission" date="2020-07" db="EMBL/GenBank/DDBJ databases">
        <title>Huge and variable diversity of episymbiotic CPR bacteria and DPANN archaea in groundwater ecosystems.</title>
        <authorList>
            <person name="He C.Y."/>
            <person name="Keren R."/>
            <person name="Whittaker M."/>
            <person name="Farag I.F."/>
            <person name="Doudna J."/>
            <person name="Cate J.H.D."/>
            <person name="Banfield J.F."/>
        </authorList>
    </citation>
    <scope>NUCLEOTIDE SEQUENCE</scope>
    <source>
        <strain evidence="1">NC_groundwater_1296_Ag_S-0.2um_52_80</strain>
    </source>
</reference>
<gene>
    <name evidence="1" type="ORF">HY544_00280</name>
</gene>
<protein>
    <submittedName>
        <fullName evidence="1">Glycosyl transferase family 8</fullName>
    </submittedName>
</protein>
<dbReference type="Proteomes" id="UP000732298">
    <property type="component" value="Unassembled WGS sequence"/>
</dbReference>
<evidence type="ECO:0000313" key="2">
    <source>
        <dbReference type="Proteomes" id="UP000732298"/>
    </source>
</evidence>
<name>A0A8T3YI46_9ARCH</name>
<keyword evidence="1" id="KW-0808">Transferase</keyword>
<dbReference type="AlphaFoldDB" id="A0A8T3YI46"/>
<dbReference type="SUPFAM" id="SSF53448">
    <property type="entry name" value="Nucleotide-diphospho-sugar transferases"/>
    <property type="match status" value="1"/>
</dbReference>
<dbReference type="GO" id="GO:0016740">
    <property type="term" value="F:transferase activity"/>
    <property type="evidence" value="ECO:0007669"/>
    <property type="project" value="UniProtKB-KW"/>
</dbReference>
<proteinExistence type="predicted"/>
<dbReference type="Gene3D" id="3.90.550.10">
    <property type="entry name" value="Spore Coat Polysaccharide Biosynthesis Protein SpsA, Chain A"/>
    <property type="match status" value="1"/>
</dbReference>
<evidence type="ECO:0000313" key="1">
    <source>
        <dbReference type="EMBL" id="MBI4209933.1"/>
    </source>
</evidence>
<organism evidence="1 2">
    <name type="scientific">Candidatus Iainarchaeum sp</name>
    <dbReference type="NCBI Taxonomy" id="3101447"/>
    <lineage>
        <taxon>Archaea</taxon>
        <taxon>Candidatus Iainarchaeota</taxon>
        <taxon>Candidatus Iainarchaeia</taxon>
        <taxon>Candidatus Iainarchaeales</taxon>
        <taxon>Candidatus Iainarchaeaceae</taxon>
        <taxon>Candidatus Iainarchaeum</taxon>
    </lineage>
</organism>
<sequence length="284" mass="31814">MKNLIITCSDAKFGDFTIMHWLQSLKANADLSRTEIVILDYGLSAAQLERLSREPVRVVPCVRDGHVISIRLRDMAAFLRKNRYGQVLAVDGGDIIFQAGIDELFSINPGEFRVVCEDFNVPFEKFFTRNFFRPEDVRKIRSELKGRPMVNAGVIAGPYKKFLALCTECDALLVDKSSFGPDQVAVNYVLYRAGFVDVGARFNFVCTTCETPFMIKGGVFCLSDGRPISIVHNAGYSVWFRPVDNFGFGPGHNRIKPLTYLAVRLATKAMHVAFRVFSPAGARH</sequence>